<dbReference type="EMBL" id="BSNX01000026">
    <property type="protein sequence ID" value="GLQ72993.1"/>
    <property type="molecule type" value="Genomic_DNA"/>
</dbReference>
<keyword evidence="2" id="KW-1185">Reference proteome</keyword>
<proteinExistence type="predicted"/>
<dbReference type="PROSITE" id="PS51257">
    <property type="entry name" value="PROKAR_LIPOPROTEIN"/>
    <property type="match status" value="1"/>
</dbReference>
<dbReference type="AlphaFoldDB" id="A0AAV5NR87"/>
<sequence>MFVNKCKLLIGEQMKTKLALIVCGIISGCATQYKPQNLSESSPTLRIVGGDVYGTSHSYKVLLEPCVSKDVAELGSVGGALISKTEDFSKLEENSQMIIKVIKSVNYTREVRYTTSYIQFKPELGKNYQIKGRNLIDLSTELPPSDFLNLPINFCEKGWPQL</sequence>
<name>A0AAV5NR87_9VIBR</name>
<evidence type="ECO:0000313" key="2">
    <source>
        <dbReference type="Proteomes" id="UP001156690"/>
    </source>
</evidence>
<gene>
    <name evidence="1" type="ORF">GCM10007932_23530</name>
</gene>
<protein>
    <recommendedName>
        <fullName evidence="3">DUF4156 domain-containing protein</fullName>
    </recommendedName>
</protein>
<evidence type="ECO:0008006" key="3">
    <source>
        <dbReference type="Google" id="ProtNLM"/>
    </source>
</evidence>
<dbReference type="Proteomes" id="UP001156690">
    <property type="component" value="Unassembled WGS sequence"/>
</dbReference>
<organism evidence="1 2">
    <name type="scientific">Vibrio penaeicida</name>
    <dbReference type="NCBI Taxonomy" id="104609"/>
    <lineage>
        <taxon>Bacteria</taxon>
        <taxon>Pseudomonadati</taxon>
        <taxon>Pseudomonadota</taxon>
        <taxon>Gammaproteobacteria</taxon>
        <taxon>Vibrionales</taxon>
        <taxon>Vibrionaceae</taxon>
        <taxon>Vibrio</taxon>
    </lineage>
</organism>
<reference evidence="2" key="1">
    <citation type="journal article" date="2019" name="Int. J. Syst. Evol. Microbiol.">
        <title>The Global Catalogue of Microorganisms (GCM) 10K type strain sequencing project: providing services to taxonomists for standard genome sequencing and annotation.</title>
        <authorList>
            <consortium name="The Broad Institute Genomics Platform"/>
            <consortium name="The Broad Institute Genome Sequencing Center for Infectious Disease"/>
            <person name="Wu L."/>
            <person name="Ma J."/>
        </authorList>
    </citation>
    <scope>NUCLEOTIDE SEQUENCE [LARGE SCALE GENOMIC DNA]</scope>
    <source>
        <strain evidence="2">NBRC 15640</strain>
    </source>
</reference>
<evidence type="ECO:0000313" key="1">
    <source>
        <dbReference type="EMBL" id="GLQ72993.1"/>
    </source>
</evidence>
<comment type="caution">
    <text evidence="1">The sequence shown here is derived from an EMBL/GenBank/DDBJ whole genome shotgun (WGS) entry which is preliminary data.</text>
</comment>
<accession>A0AAV5NR87</accession>